<evidence type="ECO:0000313" key="1">
    <source>
        <dbReference type="EMBL" id="SMQ46891.1"/>
    </source>
</evidence>
<gene>
    <name evidence="1" type="ORF">ZT3D7_G2038</name>
</gene>
<dbReference type="Proteomes" id="UP000215127">
    <property type="component" value="Chromosome 1"/>
</dbReference>
<reference evidence="1 2" key="1">
    <citation type="submission" date="2016-06" db="EMBL/GenBank/DDBJ databases">
        <authorList>
            <person name="Kjaerup R.B."/>
            <person name="Dalgaard T.S."/>
            <person name="Juul-Madsen H.R."/>
        </authorList>
    </citation>
    <scope>NUCLEOTIDE SEQUENCE [LARGE SCALE GENOMIC DNA]</scope>
</reference>
<dbReference type="EMBL" id="LT853692">
    <property type="protein sequence ID" value="SMQ46891.1"/>
    <property type="molecule type" value="Genomic_DNA"/>
</dbReference>
<keyword evidence="2" id="KW-1185">Reference proteome</keyword>
<name>A0A1X7RI83_ZYMT9</name>
<evidence type="ECO:0000313" key="2">
    <source>
        <dbReference type="Proteomes" id="UP000215127"/>
    </source>
</evidence>
<dbReference type="AlphaFoldDB" id="A0A1X7RI83"/>
<sequence length="429" mass="48081">MDPVQAQQAPALQQALTIIPTAPIFHLRLPILDKYRPSTERTKPLTDIYNGTCAGTKRDVQDVAFKNAMKHLYTLQGEVTDEQIIANLLPDTNDGQVSKGDMRYARTFISALQSQNFSSGKGWMITKLESEIAWEDFKTVLFNAVRLAHISNRRTEDVSDAQFDANHDAAADLLAKVAAAKGRTVAKIRTEIKHIENDTISILRYDKRDEAGFTDSALNRLKNGEIERLEGLISSLEAWPESEFPEGVLDGADPDLLGDARLTFTECSPSVRKEFYQTFAESRHILVSANQATADSIEFLQSLDQAPFMAWKREQFCHVAECMFEHIIRHRIAEKQALYIDDFEQRQAAQANIPRPKPQTYLKAVRSFFNKYNASAELRGGQPPVGLQHMLVNGHAWLGSTPDRTSYANVSPPNAALLAPLPESFTMLF</sequence>
<protein>
    <submittedName>
        <fullName evidence="1">Uncharacterized protein</fullName>
    </submittedName>
</protein>
<proteinExistence type="predicted"/>
<accession>A0A1X7RI83</accession>
<organism evidence="1 2">
    <name type="scientific">Zymoseptoria tritici (strain ST99CH_3D7)</name>
    <dbReference type="NCBI Taxonomy" id="1276538"/>
    <lineage>
        <taxon>Eukaryota</taxon>
        <taxon>Fungi</taxon>
        <taxon>Dikarya</taxon>
        <taxon>Ascomycota</taxon>
        <taxon>Pezizomycotina</taxon>
        <taxon>Dothideomycetes</taxon>
        <taxon>Dothideomycetidae</taxon>
        <taxon>Mycosphaerellales</taxon>
        <taxon>Mycosphaerellaceae</taxon>
        <taxon>Zymoseptoria</taxon>
    </lineage>
</organism>